<name>T1IX56_STRMM</name>
<keyword evidence="2" id="KW-1003">Cell membrane</keyword>
<evidence type="ECO:0000256" key="1">
    <source>
        <dbReference type="ARBA" id="ARBA00004251"/>
    </source>
</evidence>
<proteinExistence type="predicted"/>
<dbReference type="SMART" id="SM00406">
    <property type="entry name" value="IGv"/>
    <property type="match status" value="3"/>
</dbReference>
<evidence type="ECO:0000256" key="15">
    <source>
        <dbReference type="SAM" id="MobiDB-lite"/>
    </source>
</evidence>
<feature type="transmembrane region" description="Helical" evidence="16">
    <location>
        <begin position="1617"/>
        <end position="1640"/>
    </location>
</feature>
<keyword evidence="7" id="KW-0524">Neurogenesis</keyword>
<feature type="domain" description="Ig-like" evidence="17">
    <location>
        <begin position="399"/>
        <end position="492"/>
    </location>
</feature>
<evidence type="ECO:0000256" key="14">
    <source>
        <dbReference type="ARBA" id="ARBA00034103"/>
    </source>
</evidence>
<evidence type="ECO:0000259" key="18">
    <source>
        <dbReference type="PROSITE" id="PS50853"/>
    </source>
</evidence>
<dbReference type="FunFam" id="2.60.40.10:FF:000017">
    <property type="entry name" value="Down syndrome cell adhesion molecule b"/>
    <property type="match status" value="1"/>
</dbReference>
<dbReference type="PhylomeDB" id="T1IX56"/>
<dbReference type="GO" id="GO:0045202">
    <property type="term" value="C:synapse"/>
    <property type="evidence" value="ECO:0007669"/>
    <property type="project" value="UniProtKB-SubCell"/>
</dbReference>
<evidence type="ECO:0000256" key="11">
    <source>
        <dbReference type="ARBA" id="ARBA00023157"/>
    </source>
</evidence>
<dbReference type="FunFam" id="2.60.40.10:FF:000093">
    <property type="entry name" value="Down syndrome cell adhesion molecule, isoform B"/>
    <property type="match status" value="1"/>
</dbReference>
<dbReference type="Pfam" id="PF07679">
    <property type="entry name" value="I-set"/>
    <property type="match status" value="6"/>
</dbReference>
<feature type="domain" description="Ig-like" evidence="17">
    <location>
        <begin position="496"/>
        <end position="583"/>
    </location>
</feature>
<dbReference type="EnsemblMetazoa" id="SMAR005787-RA">
    <property type="protein sequence ID" value="SMAR005787-PA"/>
    <property type="gene ID" value="SMAR005787"/>
</dbReference>
<dbReference type="InterPro" id="IPR007110">
    <property type="entry name" value="Ig-like_dom"/>
</dbReference>
<reference evidence="20" key="1">
    <citation type="submission" date="2011-05" db="EMBL/GenBank/DDBJ databases">
        <authorList>
            <person name="Richards S.R."/>
            <person name="Qu J."/>
            <person name="Jiang H."/>
            <person name="Jhangiani S.N."/>
            <person name="Agravi P."/>
            <person name="Goodspeed R."/>
            <person name="Gross S."/>
            <person name="Mandapat C."/>
            <person name="Jackson L."/>
            <person name="Mathew T."/>
            <person name="Pu L."/>
            <person name="Thornton R."/>
            <person name="Saada N."/>
            <person name="Wilczek-Boney K.B."/>
            <person name="Lee S."/>
            <person name="Kovar C."/>
            <person name="Wu Y."/>
            <person name="Scherer S.E."/>
            <person name="Worley K.C."/>
            <person name="Muzny D.M."/>
            <person name="Gibbs R."/>
        </authorList>
    </citation>
    <scope>NUCLEOTIDE SEQUENCE</scope>
    <source>
        <strain evidence="20">Brora</strain>
    </source>
</reference>
<keyword evidence="3 16" id="KW-0812">Transmembrane</keyword>
<keyword evidence="4" id="KW-0732">Signal</keyword>
<evidence type="ECO:0000256" key="9">
    <source>
        <dbReference type="ARBA" id="ARBA00023018"/>
    </source>
</evidence>
<keyword evidence="20" id="KW-1185">Reference proteome</keyword>
<dbReference type="PROSITE" id="PS50853">
    <property type="entry name" value="FN3"/>
    <property type="match status" value="5"/>
</dbReference>
<dbReference type="GO" id="GO:0005886">
    <property type="term" value="C:plasma membrane"/>
    <property type="evidence" value="ECO:0007669"/>
    <property type="project" value="UniProtKB-SubCell"/>
</dbReference>
<dbReference type="InterPro" id="IPR013106">
    <property type="entry name" value="Ig_V-set"/>
</dbReference>
<dbReference type="PANTHER" id="PTHR44170">
    <property type="entry name" value="PROTEIN SIDEKICK"/>
    <property type="match status" value="1"/>
</dbReference>
<evidence type="ECO:0000256" key="8">
    <source>
        <dbReference type="ARBA" id="ARBA00022989"/>
    </source>
</evidence>
<keyword evidence="11" id="KW-1015">Disulfide bond</keyword>
<dbReference type="CDD" id="cd00096">
    <property type="entry name" value="Ig"/>
    <property type="match status" value="1"/>
</dbReference>
<feature type="domain" description="Ig-like" evidence="17">
    <location>
        <begin position="879"/>
        <end position="971"/>
    </location>
</feature>
<dbReference type="PROSITE" id="PS50835">
    <property type="entry name" value="IG_LIKE"/>
    <property type="match status" value="10"/>
</dbReference>
<dbReference type="GO" id="GO:0098609">
    <property type="term" value="P:cell-cell adhesion"/>
    <property type="evidence" value="ECO:0007669"/>
    <property type="project" value="TreeGrafter"/>
</dbReference>
<protein>
    <recommendedName>
        <fullName evidence="21">Down syndrome cell adhesion molecule</fullName>
    </recommendedName>
</protein>
<feature type="domain" description="Ig-like" evidence="17">
    <location>
        <begin position="780"/>
        <end position="868"/>
    </location>
</feature>
<feature type="compositionally biased region" description="Polar residues" evidence="15">
    <location>
        <begin position="1858"/>
        <end position="1871"/>
    </location>
</feature>
<dbReference type="FunFam" id="2.60.40.10:FF:000120">
    <property type="entry name" value="Down syndrome cell adhesion molecule like 1"/>
    <property type="match status" value="1"/>
</dbReference>
<evidence type="ECO:0000313" key="20">
    <source>
        <dbReference type="Proteomes" id="UP000014500"/>
    </source>
</evidence>
<feature type="domain" description="Ig-like" evidence="17">
    <location>
        <begin position="588"/>
        <end position="679"/>
    </location>
</feature>
<dbReference type="FunFam" id="2.60.40.10:FF:000324">
    <property type="entry name" value="Down syndrome cell adhesion molecule, isoform D"/>
    <property type="match status" value="1"/>
</dbReference>
<dbReference type="SMART" id="SM00409">
    <property type="entry name" value="IG"/>
    <property type="match status" value="10"/>
</dbReference>
<dbReference type="CDD" id="cd20958">
    <property type="entry name" value="IgI_5_Dscam"/>
    <property type="match status" value="1"/>
</dbReference>
<feature type="region of interest" description="Disordered" evidence="15">
    <location>
        <begin position="1798"/>
        <end position="1871"/>
    </location>
</feature>
<evidence type="ECO:0000256" key="3">
    <source>
        <dbReference type="ARBA" id="ARBA00022692"/>
    </source>
</evidence>
<evidence type="ECO:0000256" key="6">
    <source>
        <dbReference type="ARBA" id="ARBA00022889"/>
    </source>
</evidence>
<keyword evidence="8 16" id="KW-1133">Transmembrane helix</keyword>
<sequence>MVPCFAVKSPIDKQDFAAHEDKTTTSAPEIMNHGPSFLTEPPHFADFTNNTGINVECTAKGQPPANVLWITVDGKPANEVKGVRPSNPFGSIVSRDVRVRGMVLQRYEIHVYDSYVIAGNTAVLKCHVPTHLAKYIDVIQWISNNTETNEVETITKENGHVILPNGDLHLQNVEKKDIALSFSCRAKHRLTNEIKESVSWGRLFVSEAQGSVPPRIEEATSSVQVRQGKTAYLPCVAQGYPVPNAIWFAKLSKGQLLPIHIGERVQQTKSALIIENTQPADSATYVCAVSNGIGNERQETVLTVAASLAVNVEPKLLIGEIGKPAVFRCSISGAPVASVTWMKNGRPLVGSREKSTTNEDVLSLESLQLEDRGMYQCIVKNSIESAQATAELLFGDISPEFTFTFGERTLQPGPGVSLQCISMGIPTPRITWSLDDHVLSENERIIIFEIFDINGKIESVLNISDVQNPDGGQYKCTARNKIGMAEHAARLNVYGPPFVREMAKISVVDGTNIKIPCPVVGHPITSITWEKGGRSLPVNLRQLVFPNGTLVIEEVQREADSGTYTCLARNNQGQSAKSDVDVAVLVPPKITPFSFQDELLREGARARLQCVVSEGDLPLAIKWLKDGQPIDFDLGVTIRDLDEFSSILTIAVVTSRHNGNYTCVATNDAASVQHTAELSVNVPPKIVPFSFQDEHLFEGMLVRVSCVVSRGDLPLTIRWEKDGHVIDPDSGITIHNFDEYSSVLSIDPLTPGHQGNYTCYASNTAATATHSAQLVVKVPPKWIVEPADTAVLAGNNVLLQCAAEGVPEPTVTWLKAEGTSPGDLHEPISDSTEYRLLHNRSLYIEKASNHHRGHYVCQAANGIGRDLSTVVYLTVNFPPTVERMQRNLTVQKGENIHLKCVARGDHPLNFTWHVGKHVVDPVTDGRYKVNLVTMPNETSSQLIVVEADQRDSTNFSCISHNPYGSDHKRIGVIVIDVPAKIATLNVHDVGNRSVRVKWNMPFDGHSTIKKYIIQYIKKSADWETEGTNLEMPFNTTNVTVNRLLPAVSYSFRAIAVNDVGSSEASESNHITMAEEAPSGSPQDVEVEALDTQSIRVTWKPPLKEHWNGKLRGYKIGYKEVGVKSAYTFKTLEIVEEPVGNHSHKIAGLKNFTKYSVIVQAYNGVGRGPASRDVLTMTSEDVPRESPQDLQCTTLSSDSILVSWQLPPPKSVSGILRGYKVYYKIAYDGFEEEPPTSLELTAHENVTLDKLFKFSNYSFVVLAYTKAGEGPRTQPVHCFTLEDDAPAGIRALRASRSSILVNWRPPLHANGNITHFTVYAKKLDEKPEYVEIFPFEIPPEKYYYEVTDLFWNWKYEFWVTASTAVGEGPASAIATGVPDGPAVAAVMAAFSENIITAWQKNITLSCLSVGSPVPDKTWIKNSQTVRETDRVHVEGAKGFLLIHNAQASDTGNYTCLIKNRFGEDRVQHVLRVLVPPATPQLSILNSSYNTVEIEWSQNGDGGQPLQGFIVSYKAADKNWKEIKLATTVTDYSFDELQCGTKYRIFVSAYNRIGRSFASKEALITTNGTAPEVPTAEQLIQPGIKDAAIILSAWKNDNCPIQNISLEFKMKYNTEWIKLVIPVAIAMGGLCLIICCMCLCICRSKGSKRKDRKSKERSKQGKQHVKALKQATSNLYVAQQQQQRSSQAPALPTVGPPATTSAGSAATANAGANNLEDLTPYATFQLVEQPQQGVFNSFPPMPTDTQHAVTADVQSLPGQYPRVELAGFRSPAKDDLRMRAMPTAPPLSDTSSVVYDNQIPQPIRRSPVPQPRGFPPGRIKGQVVASQPSKNTQDGEGQAVPTTETTFVFPNAPDAPVDLQESSSGDAQKNATS</sequence>
<keyword evidence="6" id="KW-0130">Cell adhesion</keyword>
<evidence type="ECO:0000256" key="10">
    <source>
        <dbReference type="ARBA" id="ARBA00023136"/>
    </source>
</evidence>
<dbReference type="GO" id="GO:0007399">
    <property type="term" value="P:nervous system development"/>
    <property type="evidence" value="ECO:0007669"/>
    <property type="project" value="UniProtKB-KW"/>
</dbReference>
<dbReference type="InterPro" id="IPR013098">
    <property type="entry name" value="Ig_I-set"/>
</dbReference>
<dbReference type="CDD" id="cd00063">
    <property type="entry name" value="FN3"/>
    <property type="match status" value="5"/>
</dbReference>
<dbReference type="STRING" id="126957.T1IX56"/>
<dbReference type="GO" id="GO:0009653">
    <property type="term" value="P:anatomical structure morphogenesis"/>
    <property type="evidence" value="ECO:0007669"/>
    <property type="project" value="UniProtKB-ARBA"/>
</dbReference>
<organism evidence="19 20">
    <name type="scientific">Strigamia maritima</name>
    <name type="common">European centipede</name>
    <name type="synonym">Geophilus maritimus</name>
    <dbReference type="NCBI Taxonomy" id="126957"/>
    <lineage>
        <taxon>Eukaryota</taxon>
        <taxon>Metazoa</taxon>
        <taxon>Ecdysozoa</taxon>
        <taxon>Arthropoda</taxon>
        <taxon>Myriapoda</taxon>
        <taxon>Chilopoda</taxon>
        <taxon>Pleurostigmophora</taxon>
        <taxon>Geophilomorpha</taxon>
        <taxon>Linotaeniidae</taxon>
        <taxon>Strigamia</taxon>
    </lineage>
</organism>
<feature type="domain" description="Fibronectin type-III" evidence="18">
    <location>
        <begin position="1474"/>
        <end position="1567"/>
    </location>
</feature>
<keyword evidence="10 16" id="KW-0472">Membrane</keyword>
<dbReference type="Gene3D" id="2.60.40.10">
    <property type="entry name" value="Immunoglobulins"/>
    <property type="match status" value="15"/>
</dbReference>
<feature type="domain" description="Fibronectin type-III" evidence="18">
    <location>
        <begin position="1080"/>
        <end position="1180"/>
    </location>
</feature>
<dbReference type="Pfam" id="PF00041">
    <property type="entry name" value="fn3"/>
    <property type="match status" value="5"/>
</dbReference>
<dbReference type="Proteomes" id="UP000014500">
    <property type="component" value="Unassembled WGS sequence"/>
</dbReference>
<dbReference type="PANTHER" id="PTHR44170:SF54">
    <property type="entry name" value="FI24025P1"/>
    <property type="match status" value="1"/>
</dbReference>
<keyword evidence="5" id="KW-0677">Repeat</keyword>
<dbReference type="FunFam" id="2.60.40.10:FF:000333">
    <property type="entry name" value="Down syndrome cell adhesion molecule"/>
    <property type="match status" value="2"/>
</dbReference>
<dbReference type="FunFam" id="2.60.40.10:FF:000104">
    <property type="entry name" value="Down syndrome cell adhesion molecule b"/>
    <property type="match status" value="1"/>
</dbReference>
<reference evidence="19" key="2">
    <citation type="submission" date="2015-02" db="UniProtKB">
        <authorList>
            <consortium name="EnsemblMetazoa"/>
        </authorList>
    </citation>
    <scope>IDENTIFICATION</scope>
</reference>
<feature type="domain" description="Fibronectin type-III" evidence="18">
    <location>
        <begin position="977"/>
        <end position="1075"/>
    </location>
</feature>
<keyword evidence="12" id="KW-0325">Glycoprotein</keyword>
<comment type="subcellular location">
    <subcellularLocation>
        <location evidence="1">Cell membrane</location>
        <topology evidence="1">Single-pass type I membrane protein</topology>
    </subcellularLocation>
    <subcellularLocation>
        <location evidence="14">Synapse</location>
    </subcellularLocation>
</comment>
<evidence type="ECO:0000313" key="19">
    <source>
        <dbReference type="EnsemblMetazoa" id="SMAR005787-PA"/>
    </source>
</evidence>
<evidence type="ECO:0000256" key="5">
    <source>
        <dbReference type="ARBA" id="ARBA00022737"/>
    </source>
</evidence>
<dbReference type="SMART" id="SM00408">
    <property type="entry name" value="IGc2"/>
    <property type="match status" value="10"/>
</dbReference>
<feature type="domain" description="Ig-like" evidence="17">
    <location>
        <begin position="1380"/>
        <end position="1466"/>
    </location>
</feature>
<feature type="domain" description="Fibronectin type-III" evidence="18">
    <location>
        <begin position="1185"/>
        <end position="1283"/>
    </location>
</feature>
<feature type="domain" description="Fibronectin type-III" evidence="18">
    <location>
        <begin position="1284"/>
        <end position="1381"/>
    </location>
</feature>
<dbReference type="GO" id="GO:0030154">
    <property type="term" value="P:cell differentiation"/>
    <property type="evidence" value="ECO:0007669"/>
    <property type="project" value="UniProtKB-ARBA"/>
</dbReference>
<dbReference type="EMBL" id="JH431641">
    <property type="status" value="NOT_ANNOTATED_CDS"/>
    <property type="molecule type" value="Genomic_DNA"/>
</dbReference>
<dbReference type="InterPro" id="IPR003961">
    <property type="entry name" value="FN3_dom"/>
</dbReference>
<feature type="domain" description="Ig-like" evidence="17">
    <location>
        <begin position="214"/>
        <end position="303"/>
    </location>
</feature>
<dbReference type="InterPro" id="IPR036116">
    <property type="entry name" value="FN3_sf"/>
</dbReference>
<evidence type="ECO:0000256" key="7">
    <source>
        <dbReference type="ARBA" id="ARBA00022902"/>
    </source>
</evidence>
<evidence type="ECO:0008006" key="21">
    <source>
        <dbReference type="Google" id="ProtNLM"/>
    </source>
</evidence>
<evidence type="ECO:0000256" key="4">
    <source>
        <dbReference type="ARBA" id="ARBA00022729"/>
    </source>
</evidence>
<evidence type="ECO:0000256" key="13">
    <source>
        <dbReference type="ARBA" id="ARBA00023319"/>
    </source>
</evidence>
<evidence type="ECO:0000256" key="16">
    <source>
        <dbReference type="SAM" id="Phobius"/>
    </source>
</evidence>
<dbReference type="HOGENOM" id="CLU_001038_4_0_1"/>
<dbReference type="InterPro" id="IPR003599">
    <property type="entry name" value="Ig_sub"/>
</dbReference>
<dbReference type="FunFam" id="2.60.40.10:FF:000032">
    <property type="entry name" value="palladin isoform X1"/>
    <property type="match status" value="1"/>
</dbReference>
<feature type="domain" description="Ig-like" evidence="17">
    <location>
        <begin position="684"/>
        <end position="775"/>
    </location>
</feature>
<keyword evidence="9" id="KW-0770">Synapse</keyword>
<evidence type="ECO:0000259" key="17">
    <source>
        <dbReference type="PROSITE" id="PS50835"/>
    </source>
</evidence>
<dbReference type="InterPro" id="IPR003598">
    <property type="entry name" value="Ig_sub2"/>
</dbReference>
<feature type="domain" description="Ig-like" evidence="17">
    <location>
        <begin position="88"/>
        <end position="199"/>
    </location>
</feature>
<keyword evidence="13" id="KW-0393">Immunoglobulin domain</keyword>
<accession>T1IX56</accession>
<dbReference type="Pfam" id="PF13927">
    <property type="entry name" value="Ig_3"/>
    <property type="match status" value="3"/>
</dbReference>
<dbReference type="InterPro" id="IPR036179">
    <property type="entry name" value="Ig-like_dom_sf"/>
</dbReference>
<dbReference type="InterPro" id="IPR013783">
    <property type="entry name" value="Ig-like_fold"/>
</dbReference>
<dbReference type="SUPFAM" id="SSF48726">
    <property type="entry name" value="Immunoglobulin"/>
    <property type="match status" value="10"/>
</dbReference>
<evidence type="ECO:0000256" key="2">
    <source>
        <dbReference type="ARBA" id="ARBA00022475"/>
    </source>
</evidence>
<feature type="compositionally biased region" description="Polar residues" evidence="15">
    <location>
        <begin position="1822"/>
        <end position="1846"/>
    </location>
</feature>
<dbReference type="SMART" id="SM00060">
    <property type="entry name" value="FN3"/>
    <property type="match status" value="5"/>
</dbReference>
<evidence type="ECO:0000256" key="12">
    <source>
        <dbReference type="ARBA" id="ARBA00023180"/>
    </source>
</evidence>
<dbReference type="eggNOG" id="KOG3510">
    <property type="taxonomic scope" value="Eukaryota"/>
</dbReference>
<feature type="compositionally biased region" description="Low complexity" evidence="15">
    <location>
        <begin position="1694"/>
        <end position="1703"/>
    </location>
</feature>
<feature type="domain" description="Ig-like" evidence="17">
    <location>
        <begin position="322"/>
        <end position="393"/>
    </location>
</feature>
<feature type="region of interest" description="Disordered" evidence="15">
    <location>
        <begin position="1676"/>
        <end position="1703"/>
    </location>
</feature>
<dbReference type="SUPFAM" id="SSF49265">
    <property type="entry name" value="Fibronectin type III"/>
    <property type="match status" value="3"/>
</dbReference>